<evidence type="ECO:0000256" key="3">
    <source>
        <dbReference type="ARBA" id="ARBA00023163"/>
    </source>
</evidence>
<comment type="similarity">
    <text evidence="1">Belongs to the TBP family.</text>
</comment>
<evidence type="ECO:0000313" key="4">
    <source>
        <dbReference type="EMBL" id="QOR60187.1"/>
    </source>
</evidence>
<dbReference type="GO" id="GO:0003677">
    <property type="term" value="F:DNA binding"/>
    <property type="evidence" value="ECO:0007669"/>
    <property type="project" value="UniProtKB-KW"/>
</dbReference>
<dbReference type="Pfam" id="PF00352">
    <property type="entry name" value="TBP"/>
    <property type="match status" value="1"/>
</dbReference>
<protein>
    <recommendedName>
        <fullName evidence="5">TATA-box binding protein</fullName>
    </recommendedName>
</protein>
<dbReference type="InterPro" id="IPR012295">
    <property type="entry name" value="TBP_dom_sf"/>
</dbReference>
<evidence type="ECO:0000256" key="1">
    <source>
        <dbReference type="ARBA" id="ARBA00005560"/>
    </source>
</evidence>
<keyword evidence="3" id="KW-0804">Transcription</keyword>
<keyword evidence="2" id="KW-0238">DNA-binding</keyword>
<organism evidence="4">
    <name type="scientific">Bathycoccus sp. RCC716 virus 1</name>
    <dbReference type="NCBI Taxonomy" id="2530038"/>
    <lineage>
        <taxon>Viruses</taxon>
        <taxon>Varidnaviria</taxon>
        <taxon>Bamfordvirae</taxon>
        <taxon>Nucleocytoviricota</taxon>
        <taxon>Megaviricetes</taxon>
        <taxon>Algavirales</taxon>
        <taxon>Phycodnaviridae</taxon>
        <taxon>Prasinovirus</taxon>
    </lineage>
</organism>
<dbReference type="GO" id="GO:0006352">
    <property type="term" value="P:DNA-templated transcription initiation"/>
    <property type="evidence" value="ECO:0007669"/>
    <property type="project" value="InterPro"/>
</dbReference>
<sequence length="286" mass="33608">MYSTIANNTFSYFLTLNEFRDKIKREHPEIEPSWIKLTTITMISQFKRNINIEFLKKFFKEYNLKLSRTDRKHRKFIWKMKDTTFYNQISLVYEDHHSTKSVKVFPNGSIQVAGCADLFDCKRVIKQLSYMFSTILGKEYIIPEDTFRVVMINSNFSLNKNLNLIQTARKFEDVFKMSFEPDRYSAVKVKFRPAADMKEITTSIFSTGKIIITGAETLKEIAFAYNIIISHILEHKKDILTTDIDPMKKEFFDVASGYSIKQIVEMSNDLGHKSWVDTIKNKQINF</sequence>
<reference evidence="4" key="1">
    <citation type="submission" date="2019-02" db="EMBL/GenBank/DDBJ databases">
        <authorList>
            <person name="Bachy C."/>
            <person name="Yung C.-M."/>
            <person name="Roux S."/>
            <person name="Sullivan M.B."/>
            <person name="Worden A.Z."/>
        </authorList>
    </citation>
    <scope>NUCLEOTIDE SEQUENCE</scope>
    <source>
        <strain evidence="4">BII-V1</strain>
    </source>
</reference>
<name>A0A7S6NXX0_9PHYC</name>
<accession>A0A7S6NXX0</accession>
<evidence type="ECO:0008006" key="5">
    <source>
        <dbReference type="Google" id="ProtNLM"/>
    </source>
</evidence>
<dbReference type="InterPro" id="IPR000814">
    <property type="entry name" value="TBP"/>
</dbReference>
<dbReference type="SUPFAM" id="SSF55945">
    <property type="entry name" value="TATA-box binding protein-like"/>
    <property type="match status" value="1"/>
</dbReference>
<dbReference type="Gene3D" id="3.30.310.10">
    <property type="entry name" value="TATA-Binding Protein"/>
    <property type="match status" value="2"/>
</dbReference>
<proteinExistence type="inferred from homology"/>
<dbReference type="EMBL" id="MK522034">
    <property type="protein sequence ID" value="QOR60187.1"/>
    <property type="molecule type" value="Genomic_DNA"/>
</dbReference>
<evidence type="ECO:0000256" key="2">
    <source>
        <dbReference type="ARBA" id="ARBA00023125"/>
    </source>
</evidence>